<feature type="region of interest" description="Disordered" evidence="1">
    <location>
        <begin position="44"/>
        <end position="102"/>
    </location>
</feature>
<feature type="compositionally biased region" description="Polar residues" evidence="1">
    <location>
        <begin position="64"/>
        <end position="93"/>
    </location>
</feature>
<dbReference type="AlphaFoldDB" id="A0AAV2CE15"/>
<organism evidence="2 3">
    <name type="scientific">Linum trigynum</name>
    <dbReference type="NCBI Taxonomy" id="586398"/>
    <lineage>
        <taxon>Eukaryota</taxon>
        <taxon>Viridiplantae</taxon>
        <taxon>Streptophyta</taxon>
        <taxon>Embryophyta</taxon>
        <taxon>Tracheophyta</taxon>
        <taxon>Spermatophyta</taxon>
        <taxon>Magnoliopsida</taxon>
        <taxon>eudicotyledons</taxon>
        <taxon>Gunneridae</taxon>
        <taxon>Pentapetalae</taxon>
        <taxon>rosids</taxon>
        <taxon>fabids</taxon>
        <taxon>Malpighiales</taxon>
        <taxon>Linaceae</taxon>
        <taxon>Linum</taxon>
    </lineage>
</organism>
<dbReference type="EMBL" id="OZ034813">
    <property type="protein sequence ID" value="CAL1354618.1"/>
    <property type="molecule type" value="Genomic_DNA"/>
</dbReference>
<evidence type="ECO:0000313" key="3">
    <source>
        <dbReference type="Proteomes" id="UP001497516"/>
    </source>
</evidence>
<proteinExistence type="predicted"/>
<name>A0AAV2CE15_9ROSI</name>
<keyword evidence="3" id="KW-1185">Reference proteome</keyword>
<accession>A0AAV2CE15</accession>
<protein>
    <submittedName>
        <fullName evidence="2">Uncharacterized protein</fullName>
    </submittedName>
</protein>
<reference evidence="2 3" key="1">
    <citation type="submission" date="2024-04" db="EMBL/GenBank/DDBJ databases">
        <authorList>
            <person name="Fracassetti M."/>
        </authorList>
    </citation>
    <scope>NUCLEOTIDE SEQUENCE [LARGE SCALE GENOMIC DNA]</scope>
</reference>
<evidence type="ECO:0000256" key="1">
    <source>
        <dbReference type="SAM" id="MobiDB-lite"/>
    </source>
</evidence>
<dbReference type="Proteomes" id="UP001497516">
    <property type="component" value="Chromosome 1"/>
</dbReference>
<gene>
    <name evidence="2" type="ORF">LTRI10_LOCUS2419</name>
</gene>
<evidence type="ECO:0000313" key="2">
    <source>
        <dbReference type="EMBL" id="CAL1354618.1"/>
    </source>
</evidence>
<sequence>MAECQAMKEETAPEEQVHFVANARVNNPYSNIYNPGWRNHPNFAWASPKNPRPSGFQGPMGNFQPRSTFIQQRPQVQGSSFHQPYQAQGTLEFQQQQQQQPDKLSKLEDLVNNFVSTSAQKFEKIEQFIDVATTKFTSVEVGL</sequence>